<keyword evidence="2" id="KW-0040">ANK repeat</keyword>
<name>A0ABN8XN70_RANTA</name>
<feature type="compositionally biased region" description="Basic and acidic residues" evidence="4">
    <location>
        <begin position="526"/>
        <end position="537"/>
    </location>
</feature>
<keyword evidence="1 3" id="KW-0175">Coiled coil</keyword>
<dbReference type="SUPFAM" id="SSF48403">
    <property type="entry name" value="Ankyrin repeat"/>
    <property type="match status" value="1"/>
</dbReference>
<dbReference type="Pfam" id="PF14915">
    <property type="entry name" value="CCDC144C"/>
    <property type="match status" value="1"/>
</dbReference>
<evidence type="ECO:0000256" key="3">
    <source>
        <dbReference type="SAM" id="Coils"/>
    </source>
</evidence>
<dbReference type="InterPro" id="IPR050657">
    <property type="entry name" value="Ankyrin_repeat_domain"/>
</dbReference>
<dbReference type="InterPro" id="IPR039497">
    <property type="entry name" value="CC144C-like_CC_dom"/>
</dbReference>
<dbReference type="Proteomes" id="UP001176941">
    <property type="component" value="Unassembled WGS sequence"/>
</dbReference>
<organism evidence="6 7">
    <name type="scientific">Rangifer tarandus platyrhynchus</name>
    <name type="common">Svalbard reindeer</name>
    <dbReference type="NCBI Taxonomy" id="3082113"/>
    <lineage>
        <taxon>Eukaryota</taxon>
        <taxon>Metazoa</taxon>
        <taxon>Chordata</taxon>
        <taxon>Craniata</taxon>
        <taxon>Vertebrata</taxon>
        <taxon>Euteleostomi</taxon>
        <taxon>Mammalia</taxon>
        <taxon>Eutheria</taxon>
        <taxon>Laurasiatheria</taxon>
        <taxon>Artiodactyla</taxon>
        <taxon>Ruminantia</taxon>
        <taxon>Pecora</taxon>
        <taxon>Cervidae</taxon>
        <taxon>Odocoileinae</taxon>
        <taxon>Rangifer</taxon>
    </lineage>
</organism>
<proteinExistence type="predicted"/>
<dbReference type="PRINTS" id="PR01415">
    <property type="entry name" value="ANKYRIN"/>
</dbReference>
<feature type="domain" description="CCDC144C-like coiled-coil" evidence="5">
    <location>
        <begin position="640"/>
        <end position="1025"/>
    </location>
</feature>
<dbReference type="Pfam" id="PF00023">
    <property type="entry name" value="Ank"/>
    <property type="match status" value="2"/>
</dbReference>
<feature type="coiled-coil region" evidence="3">
    <location>
        <begin position="749"/>
        <end position="776"/>
    </location>
</feature>
<evidence type="ECO:0000313" key="7">
    <source>
        <dbReference type="Proteomes" id="UP001176941"/>
    </source>
</evidence>
<accession>A0ABN8XN70</accession>
<feature type="coiled-coil region" evidence="3">
    <location>
        <begin position="879"/>
        <end position="956"/>
    </location>
</feature>
<feature type="repeat" description="ANK" evidence="2">
    <location>
        <begin position="75"/>
        <end position="107"/>
    </location>
</feature>
<protein>
    <recommendedName>
        <fullName evidence="5">CCDC144C-like coiled-coil domain-containing protein</fullName>
    </recommendedName>
</protein>
<feature type="repeat" description="ANK" evidence="2">
    <location>
        <begin position="174"/>
        <end position="206"/>
    </location>
</feature>
<evidence type="ECO:0000256" key="2">
    <source>
        <dbReference type="PROSITE-ProRule" id="PRU00023"/>
    </source>
</evidence>
<dbReference type="Pfam" id="PF12796">
    <property type="entry name" value="Ank_2"/>
    <property type="match status" value="1"/>
</dbReference>
<reference evidence="6" key="1">
    <citation type="submission" date="2023-04" db="EMBL/GenBank/DDBJ databases">
        <authorList>
            <consortium name="ELIXIR-Norway"/>
        </authorList>
    </citation>
    <scope>NUCLEOTIDE SEQUENCE [LARGE SCALE GENOMIC DNA]</scope>
</reference>
<dbReference type="Gene3D" id="1.25.40.20">
    <property type="entry name" value="Ankyrin repeat-containing domain"/>
    <property type="match status" value="2"/>
</dbReference>
<gene>
    <name evidence="6" type="ORF">MRATA1EN1_LOCUS31972</name>
</gene>
<keyword evidence="7" id="KW-1185">Reference proteome</keyword>
<feature type="region of interest" description="Disordered" evidence="4">
    <location>
        <begin position="484"/>
        <end position="537"/>
    </location>
</feature>
<dbReference type="PANTHER" id="PTHR24147:SF60">
    <property type="entry name" value="ANKYRIN REPEAT DOMAIN-CONTAINING PROTEIN 26-RELATED"/>
    <property type="match status" value="1"/>
</dbReference>
<dbReference type="PROSITE" id="PS50297">
    <property type="entry name" value="ANK_REP_REGION"/>
    <property type="match status" value="2"/>
</dbReference>
<dbReference type="InterPro" id="IPR036770">
    <property type="entry name" value="Ankyrin_rpt-contain_sf"/>
</dbReference>
<dbReference type="PANTHER" id="PTHR24147">
    <property type="entry name" value="ANKYRIN REPEAT DOMAIN 36-RELATED"/>
    <property type="match status" value="1"/>
</dbReference>
<dbReference type="EMBL" id="CATKSN020000794">
    <property type="protein sequence ID" value="CAI9150354.1"/>
    <property type="molecule type" value="Genomic_DNA"/>
</dbReference>
<feature type="coiled-coil region" evidence="3">
    <location>
        <begin position="1040"/>
        <end position="1107"/>
    </location>
</feature>
<dbReference type="InterPro" id="IPR002110">
    <property type="entry name" value="Ankyrin_rpt"/>
</dbReference>
<evidence type="ECO:0000259" key="5">
    <source>
        <dbReference type="Pfam" id="PF14915"/>
    </source>
</evidence>
<dbReference type="PROSITE" id="PS50088">
    <property type="entry name" value="ANK_REPEAT"/>
    <property type="match status" value="4"/>
</dbReference>
<feature type="repeat" description="ANK" evidence="2">
    <location>
        <begin position="108"/>
        <end position="140"/>
    </location>
</feature>
<feature type="repeat" description="ANK" evidence="2">
    <location>
        <begin position="141"/>
        <end position="173"/>
    </location>
</feature>
<evidence type="ECO:0000256" key="1">
    <source>
        <dbReference type="ARBA" id="ARBA00023054"/>
    </source>
</evidence>
<comment type="caution">
    <text evidence="6">The sequence shown here is derived from an EMBL/GenBank/DDBJ whole genome shotgun (WGS) entry which is preliminary data.</text>
</comment>
<dbReference type="SMART" id="SM00248">
    <property type="entry name" value="ANK"/>
    <property type="match status" value="4"/>
</dbReference>
<evidence type="ECO:0000313" key="6">
    <source>
        <dbReference type="EMBL" id="CAI9150354.1"/>
    </source>
</evidence>
<evidence type="ECO:0000256" key="4">
    <source>
        <dbReference type="SAM" id="MobiDB-lite"/>
    </source>
</evidence>
<sequence length="1270" mass="142423">MKKIFGFRSKKGMLPFGSSISPGRDGSHRINFQPGYRIRDKDLGKIHKAASVGNVAKVQQVLLLGKSGLNDKDKMNRTALHLACANGHLEVVALLLERKCLLDLCDNENRTALMKAVECQDEGCVTLLLEHGADPNVMDACGNTALHYAVFCQNLSLAAKLLSYNAHMEARNKDALTPLLLAVHERRGEMVEFLVDKEASLHAVDKMKRWLSSKESTRQCRRYGLIPVSGRSPGEGNGNALQFPNEPGVDLGPTSDNEVLDFKTKHVMKPKLTKLMKPSQQSDRNMEAKCGILRPESTTFSEDNNSDSNIEDVVETFPKPSPWFEGICQPAFPSLEPVPKLLKSVAGLGPAKQSVSESLPQKYVGHLPGTAGQREKKTLNEQIEESPEKYPNVKQAVGVKDSVPNKAVRMKDAQTSNSDWDSTTLSLNSETCQRARHLKVDDQRLLVSQLVTKSQSTPTELGQKTATDKEKMKNAAMFLVGNSMPHHPGQFPLPENRESKQDLSGELDMEEQEKLPGNENNYSQVEEEKKHKSREVEVSDHVCDAESQLIQQRKSGGNNKQEFPAMENKGSDGLRTSFSISYEARLVVMNSLSSNPGIPRKKIEKKKNDKWTPEECVIVPVFEKTNSLTDGLLHVKDDSILRKVYQDDSRSTRMTSKVSDSGRKAKGLLRKSHMQDEIAMPRLEIDTGKNQNQEKEKKCFEGTEIVKGENDYPQKAIKLNKEMLTKAIFQHPGQLTIPVAENTMLNPELENAKRSKERLETEVESYHSRLAAAIHNRDQGQISQRNLSLASQKAKDKTLRLQDPMKFDMAKPKSDNEMLSQGLSKVENQFNTLKIKLYQTRDDLGEKTLILEPVQRDLLQAEHQKQDIGHMYQIEQGKVKEYLGKQESLEERLSQLQSENMLLRQQLDNAQNRADSKEKIVISIQDQFQQIMKNLRAEHEKQGLMLEERNKDLTNKCSYLEERMCQYENKKAERKAVVRQLWQELADSLKKQSSSEASLEVMSRYHAKLEVEARDLKNLHQLTSQPQETQDQHTGAVRCAEKTQDHIQKLEIENAELQMTVKKQAGEIEQLQKNLLNIRLEAHEQQLKATEEQVEEVEMILKNMEVLLQEKVGELKEEAPLPSSLLPAARPPRGPSHSSARPLVQSRAPIAHSTIFWVLTAGVLISPASPSAQQSSSDMSELPAFLRASPVASRFCRTWTPPLGPCPAGLAALPSSRASWPFLSPPHVPASAREVYPGSLPYVPDAPLRAVCSPQAHRVSPAWVLCEHAG</sequence>